<dbReference type="RefSeq" id="WP_263412268.1">
    <property type="nucleotide sequence ID" value="NZ_BAABBH010000001.1"/>
</dbReference>
<evidence type="ECO:0008006" key="3">
    <source>
        <dbReference type="Google" id="ProtNLM"/>
    </source>
</evidence>
<sequence>MGGNYLLDFHHHEEGSLPLPPKCTISIDCYDSSDIRDAIASSIEQSLYALALSGMDLRSLDGVTVTSDARKAACDLQDLPAGAIPLEMTEQPETMELARTVAVQRGDEFRFHIVLRPGLGLMTLSTKPEEQALACGCIAHEAAHVEHEGLLYKTFPDVYGHALDCGDRSRQSFIKSLDVWSEYAACRSSAQFRAEAMEDFDRAFCVALQQSLSSSQKWIERFRDGGNAAETFREIQQVFGDTFICAGYLLGHLHGLEMHGMEQAPGARQLLTKNPPIAELISRLERVLQELWLSEFGWDSLEVFAPIYDLLCEMMALYGMAFARRGDEWRIVMSDEAAKTPALRDFLLAKVREESGPIASSPAKKNVDSED</sequence>
<evidence type="ECO:0000313" key="1">
    <source>
        <dbReference type="EMBL" id="MFN2976246.1"/>
    </source>
</evidence>
<comment type="caution">
    <text evidence="1">The sequence shown here is derived from an EMBL/GenBank/DDBJ whole genome shotgun (WGS) entry which is preliminary data.</text>
</comment>
<gene>
    <name evidence="1" type="ORF">ACK2TP_10780</name>
</gene>
<evidence type="ECO:0000313" key="2">
    <source>
        <dbReference type="Proteomes" id="UP001634747"/>
    </source>
</evidence>
<reference evidence="1 2" key="1">
    <citation type="submission" date="2024-12" db="EMBL/GenBank/DDBJ databases">
        <authorList>
            <person name="Lee Y."/>
        </authorList>
    </citation>
    <scope>NUCLEOTIDE SEQUENCE [LARGE SCALE GENOMIC DNA]</scope>
    <source>
        <strain evidence="1 2">03SUJ4</strain>
    </source>
</reference>
<dbReference type="EMBL" id="JBJYXY010000001">
    <property type="protein sequence ID" value="MFN2976246.1"/>
    <property type="molecule type" value="Genomic_DNA"/>
</dbReference>
<organism evidence="1 2">
    <name type="scientific">Terriglobus aquaticus</name>
    <dbReference type="NCBI Taxonomy" id="940139"/>
    <lineage>
        <taxon>Bacteria</taxon>
        <taxon>Pseudomonadati</taxon>
        <taxon>Acidobacteriota</taxon>
        <taxon>Terriglobia</taxon>
        <taxon>Terriglobales</taxon>
        <taxon>Acidobacteriaceae</taxon>
        <taxon>Terriglobus</taxon>
    </lineage>
</organism>
<protein>
    <recommendedName>
        <fullName evidence="3">Peptidase M48 domain-containing protein</fullName>
    </recommendedName>
</protein>
<accession>A0ABW9KKG9</accession>
<keyword evidence="2" id="KW-1185">Reference proteome</keyword>
<name>A0ABW9KKG9_9BACT</name>
<proteinExistence type="predicted"/>
<dbReference type="Proteomes" id="UP001634747">
    <property type="component" value="Unassembled WGS sequence"/>
</dbReference>